<proteinExistence type="predicted"/>
<feature type="non-terminal residue" evidence="1">
    <location>
        <position position="133"/>
    </location>
</feature>
<gene>
    <name evidence="1" type="ORF">METZ01_LOCUS462089</name>
</gene>
<accession>A0A383APV4</accession>
<protein>
    <recommendedName>
        <fullName evidence="2">Histidine-specific methyltransferase SAM-dependent domain-containing protein</fullName>
    </recommendedName>
</protein>
<evidence type="ECO:0008006" key="2">
    <source>
        <dbReference type="Google" id="ProtNLM"/>
    </source>
</evidence>
<organism evidence="1">
    <name type="scientific">marine metagenome</name>
    <dbReference type="NCBI Taxonomy" id="408172"/>
    <lineage>
        <taxon>unclassified sequences</taxon>
        <taxon>metagenomes</taxon>
        <taxon>ecological metagenomes</taxon>
    </lineage>
</organism>
<name>A0A383APV4_9ZZZZ</name>
<dbReference type="EMBL" id="UINC01193556">
    <property type="protein sequence ID" value="SVE09235.1"/>
    <property type="molecule type" value="Genomic_DNA"/>
</dbReference>
<evidence type="ECO:0000313" key="1">
    <source>
        <dbReference type="EMBL" id="SVE09235.1"/>
    </source>
</evidence>
<reference evidence="1" key="1">
    <citation type="submission" date="2018-05" db="EMBL/GenBank/DDBJ databases">
        <authorList>
            <person name="Lanie J.A."/>
            <person name="Ng W.-L."/>
            <person name="Kazmierczak K.M."/>
            <person name="Andrzejewski T.M."/>
            <person name="Davidsen T.M."/>
            <person name="Wayne K.J."/>
            <person name="Tettelin H."/>
            <person name="Glass J.I."/>
            <person name="Rusch D."/>
            <person name="Podicherti R."/>
            <person name="Tsui H.-C.T."/>
            <person name="Winkler M.E."/>
        </authorList>
    </citation>
    <scope>NUCLEOTIDE SEQUENCE</scope>
</reference>
<sequence>MNIFGRIKYFQLACLSKPPGERLLYRAARRRDIRTIVEIGVGDLHRAQNLIELSARVTGNAAEISYTGIDLYDARPAEQHPLSLKSAFQILNATGARIKLVPGDPGQSLIRTANTLLGTDLLLISSELEQSPL</sequence>
<dbReference type="AlphaFoldDB" id="A0A383APV4"/>